<feature type="transmembrane region" description="Helical" evidence="13">
    <location>
        <begin position="25"/>
        <end position="47"/>
    </location>
</feature>
<keyword evidence="11 13" id="KW-0793">Thylakoid</keyword>
<feature type="transmembrane region" description="Helical" evidence="13">
    <location>
        <begin position="223"/>
        <end position="242"/>
    </location>
</feature>
<evidence type="ECO:0000256" key="4">
    <source>
        <dbReference type="ARBA" id="ARBA00022692"/>
    </source>
</evidence>
<evidence type="ECO:0000256" key="13">
    <source>
        <dbReference type="HAMAP-Rule" id="MF_00445"/>
    </source>
</evidence>
<feature type="transmembrane region" description="Helical" evidence="13">
    <location>
        <begin position="423"/>
        <end position="445"/>
    </location>
</feature>
<evidence type="ECO:0000256" key="9">
    <source>
        <dbReference type="ARBA" id="ARBA00022989"/>
    </source>
</evidence>
<dbReference type="GO" id="GO:0048038">
    <property type="term" value="F:quinone binding"/>
    <property type="evidence" value="ECO:0007669"/>
    <property type="project" value="UniProtKB-KW"/>
</dbReference>
<evidence type="ECO:0000256" key="11">
    <source>
        <dbReference type="ARBA" id="ARBA00023078"/>
    </source>
</evidence>
<evidence type="ECO:0000256" key="5">
    <source>
        <dbReference type="ARBA" id="ARBA00022719"/>
    </source>
</evidence>
<feature type="transmembrane region" description="Helical" evidence="13">
    <location>
        <begin position="183"/>
        <end position="203"/>
    </location>
</feature>
<keyword evidence="8 13" id="KW-1278">Translocase</keyword>
<keyword evidence="4 13" id="KW-0812">Transmembrane</keyword>
<protein>
    <recommendedName>
        <fullName evidence="13">NAD(P)H-quinone oxidoreductase subunit 2, chloroplastic</fullName>
        <ecNumber evidence="13">7.1.1.-</ecNumber>
    </recommendedName>
    <alternativeName>
        <fullName evidence="13">NAD(P)H dehydrogenase, subunit 2</fullName>
    </alternativeName>
    <alternativeName>
        <fullName evidence="13">NADH-plastoquinone oxidoreductase subunit 2</fullName>
    </alternativeName>
</protein>
<gene>
    <name evidence="13 16" type="primary">ndhB</name>
</gene>
<dbReference type="EC" id="7.1.1.-" evidence="13"/>
<dbReference type="PANTHER" id="PTHR22773">
    <property type="entry name" value="NADH DEHYDROGENASE"/>
    <property type="match status" value="1"/>
</dbReference>
<proteinExistence type="inferred from homology"/>
<dbReference type="GO" id="GO:0008137">
    <property type="term" value="F:NADH dehydrogenase (ubiquinone) activity"/>
    <property type="evidence" value="ECO:0007669"/>
    <property type="project" value="InterPro"/>
</dbReference>
<comment type="similarity">
    <text evidence="13">Belongs to the complex I subunit 2 family.</text>
</comment>
<dbReference type="Pfam" id="PF19530">
    <property type="entry name" value="Ndh2_N"/>
    <property type="match status" value="1"/>
</dbReference>
<dbReference type="InterPro" id="IPR010096">
    <property type="entry name" value="NADH-Q_OxRdtase_suN/2"/>
</dbReference>
<sequence>MIWHVQNENFILDSTRIFMKAFHLLLFHGSFIFPECILIFGLILLLMIDSTSDQKDRPWFYFISSTSLVISITALLFRWREEPIISFSGNFQTNNFNEIFQFLILLCSTLCIPLSVEYIECTEMAITEFLLFVLTATLGGMFLCGANDLITIFVAPECFSLCSYLLSGYTKRDVRSNEATTKYLLMGGASSSILVHGFSWLYGLSGGEIELQEIVNGLINTQMYNSPGISIALISITVGIGFKLSPAPFHQWTPDIYEGVRFVRQIPTSISISEMFGFFKTPWTCRREMSPTPVVAFLSVTSKVAASASATRIFDIPFYFSSNEWHLLLEILAILSMILGNLIAITQTSMKRMLAYSSIGQIGYVIIGIIVGDSNDGYASMITYMLFYISMNLGTFACIVSFGLRTGTDNIRDYAGLYTKDPFLALSSALCLLSLGGLPPLAGFFGKLHLFWCGWQAGLYFLVSIGLLTSVVSIYYYLKIIKLLMTGRNQEITPYVRNYRRSPLRSNNSIELSMTVCVIASTIPGISMNPILAIAQDTLF</sequence>
<dbReference type="InterPro" id="IPR045693">
    <property type="entry name" value="Ndh2_N"/>
</dbReference>
<organism evidence="16">
    <name type="scientific">Phoenix dactylifera</name>
    <name type="common">Date palm</name>
    <dbReference type="NCBI Taxonomy" id="42345"/>
    <lineage>
        <taxon>Eukaryota</taxon>
        <taxon>Viridiplantae</taxon>
        <taxon>Streptophyta</taxon>
        <taxon>Embryophyta</taxon>
        <taxon>Tracheophyta</taxon>
        <taxon>Spermatophyta</taxon>
        <taxon>Magnoliopsida</taxon>
        <taxon>Liliopsida</taxon>
        <taxon>Arecaceae</taxon>
        <taxon>Coryphoideae</taxon>
        <taxon>Phoeniceae</taxon>
        <taxon>Phoenix</taxon>
    </lineage>
</organism>
<dbReference type="GO" id="GO:0019684">
    <property type="term" value="P:photosynthesis, light reaction"/>
    <property type="evidence" value="ECO:0007669"/>
    <property type="project" value="UniProtKB-UniRule"/>
</dbReference>
<feature type="domain" description="NADH:quinone oxidoreductase/Mrp antiporter transmembrane" evidence="14">
    <location>
        <begin position="283"/>
        <end position="472"/>
    </location>
</feature>
<comment type="function">
    <text evidence="13">NDH shuttles electrons from NAD(P)H:plastoquinone, via FMN and iron-sulfur (Fe-S) centers, to quinones in the photosynthetic chain and possibly in a chloroplast respiratory chain. The immediate electron acceptor for the enzyme in this species is believed to be plastoquinone. Couples the redox reaction to proton translocation, and thus conserves the redox energy in a proton gradient.</text>
</comment>
<keyword evidence="12 13" id="KW-0472">Membrane</keyword>
<feature type="domain" description="NADH:quinone oxidoreductase/Mrp antiporter transmembrane" evidence="14">
    <location>
        <begin position="146"/>
        <end position="259"/>
    </location>
</feature>
<dbReference type="GO" id="GO:0016655">
    <property type="term" value="F:oxidoreductase activity, acting on NAD(P)H, quinone or similar compound as acceptor"/>
    <property type="evidence" value="ECO:0007669"/>
    <property type="project" value="UniProtKB-UniRule"/>
</dbReference>
<keyword evidence="6 13" id="KW-0521">NADP</keyword>
<evidence type="ECO:0000256" key="6">
    <source>
        <dbReference type="ARBA" id="ARBA00022857"/>
    </source>
</evidence>
<keyword evidence="2 13" id="KW-0813">Transport</keyword>
<feature type="transmembrane region" description="Helical" evidence="13">
    <location>
        <begin position="326"/>
        <end position="346"/>
    </location>
</feature>
<dbReference type="EMBL" id="MF176947">
    <property type="protein sequence ID" value="ATG83050.1"/>
    <property type="molecule type" value="Genomic_DNA"/>
</dbReference>
<name>A0A291I221_PHODC</name>
<evidence type="ECO:0000256" key="1">
    <source>
        <dbReference type="ARBA" id="ARBA00004141"/>
    </source>
</evidence>
<feature type="transmembrane region" description="Helical" evidence="13">
    <location>
        <begin position="457"/>
        <end position="478"/>
    </location>
</feature>
<evidence type="ECO:0000256" key="8">
    <source>
        <dbReference type="ARBA" id="ARBA00022967"/>
    </source>
</evidence>
<evidence type="ECO:0000313" key="16">
    <source>
        <dbReference type="EMBL" id="ATG83050.1"/>
    </source>
</evidence>
<evidence type="ECO:0000259" key="15">
    <source>
        <dbReference type="Pfam" id="PF19530"/>
    </source>
</evidence>
<reference evidence="16" key="1">
    <citation type="submission" date="2017-05" db="EMBL/GenBank/DDBJ databases">
        <title>Complete chloroplast genome of Phoenix dactylifera.</title>
        <authorList>
            <person name="Bhatt P."/>
            <person name="Thaker V.S."/>
        </authorList>
    </citation>
    <scope>NUCLEOTIDE SEQUENCE</scope>
</reference>
<comment type="catalytic activity">
    <reaction evidence="13">
        <text>a plastoquinone + NADPH + (n+1) H(+)(in) = a plastoquinol + NADP(+) + n H(+)(out)</text>
        <dbReference type="Rhea" id="RHEA:42612"/>
        <dbReference type="Rhea" id="RHEA-COMP:9561"/>
        <dbReference type="Rhea" id="RHEA-COMP:9562"/>
        <dbReference type="ChEBI" id="CHEBI:15378"/>
        <dbReference type="ChEBI" id="CHEBI:17757"/>
        <dbReference type="ChEBI" id="CHEBI:57783"/>
        <dbReference type="ChEBI" id="CHEBI:58349"/>
        <dbReference type="ChEBI" id="CHEBI:62192"/>
    </reaction>
</comment>
<evidence type="ECO:0000256" key="12">
    <source>
        <dbReference type="ARBA" id="ARBA00023136"/>
    </source>
</evidence>
<dbReference type="InterPro" id="IPR001750">
    <property type="entry name" value="ND/Mrp_TM"/>
</dbReference>
<evidence type="ECO:0000256" key="10">
    <source>
        <dbReference type="ARBA" id="ARBA00023027"/>
    </source>
</evidence>
<keyword evidence="3 16" id="KW-0150">Chloroplast</keyword>
<dbReference type="GO" id="GO:0042773">
    <property type="term" value="P:ATP synthesis coupled electron transport"/>
    <property type="evidence" value="ECO:0007669"/>
    <property type="project" value="InterPro"/>
</dbReference>
<dbReference type="AlphaFoldDB" id="A0A291I221"/>
<geneLocation type="chloroplast" evidence="16"/>
<evidence type="ECO:0000256" key="7">
    <source>
        <dbReference type="ARBA" id="ARBA00022957"/>
    </source>
</evidence>
<dbReference type="GO" id="GO:0009535">
    <property type="term" value="C:chloroplast thylakoid membrane"/>
    <property type="evidence" value="ECO:0007669"/>
    <property type="project" value="UniProtKB-SubCell"/>
</dbReference>
<keyword evidence="5 13" id="KW-0874">Quinone</keyword>
<evidence type="ECO:0000256" key="3">
    <source>
        <dbReference type="ARBA" id="ARBA00022528"/>
    </source>
</evidence>
<feature type="transmembrane region" description="Helical" evidence="13">
    <location>
        <begin position="59"/>
        <end position="79"/>
    </location>
</feature>
<feature type="transmembrane region" description="Helical" evidence="13">
    <location>
        <begin position="99"/>
        <end position="119"/>
    </location>
</feature>
<keyword evidence="9 13" id="KW-1133">Transmembrane helix</keyword>
<feature type="domain" description="NAD(P)H-quinone oxidoreductase subunit 2 N-terminal" evidence="15">
    <location>
        <begin position="18"/>
        <end position="117"/>
    </location>
</feature>
<evidence type="ECO:0000259" key="14">
    <source>
        <dbReference type="Pfam" id="PF00361"/>
    </source>
</evidence>
<accession>A0A291I221</accession>
<feature type="transmembrane region" description="Helical" evidence="13">
    <location>
        <begin position="378"/>
        <end position="402"/>
    </location>
</feature>
<keyword evidence="16" id="KW-0934">Plastid</keyword>
<dbReference type="HAMAP" id="MF_00445">
    <property type="entry name" value="NDH1_NuoN_1"/>
    <property type="match status" value="1"/>
</dbReference>
<keyword evidence="10 13" id="KW-0520">NAD</keyword>
<comment type="catalytic activity">
    <reaction evidence="13">
        <text>a plastoquinone + NADH + (n+1) H(+)(in) = a plastoquinol + NAD(+) + n H(+)(out)</text>
        <dbReference type="Rhea" id="RHEA:42608"/>
        <dbReference type="Rhea" id="RHEA-COMP:9561"/>
        <dbReference type="Rhea" id="RHEA-COMP:9562"/>
        <dbReference type="ChEBI" id="CHEBI:15378"/>
        <dbReference type="ChEBI" id="CHEBI:17757"/>
        <dbReference type="ChEBI" id="CHEBI:57540"/>
        <dbReference type="ChEBI" id="CHEBI:57945"/>
        <dbReference type="ChEBI" id="CHEBI:62192"/>
    </reaction>
</comment>
<keyword evidence="7 13" id="KW-0618">Plastoquinone</keyword>
<evidence type="ECO:0000256" key="2">
    <source>
        <dbReference type="ARBA" id="ARBA00022448"/>
    </source>
</evidence>
<feature type="transmembrane region" description="Helical" evidence="13">
    <location>
        <begin position="126"/>
        <end position="143"/>
    </location>
</feature>
<feature type="transmembrane region" description="Helical" evidence="13">
    <location>
        <begin position="353"/>
        <end position="372"/>
    </location>
</feature>
<comment type="subcellular location">
    <subcellularLocation>
        <location evidence="1">Membrane</location>
        <topology evidence="1">Multi-pass membrane protein</topology>
    </subcellularLocation>
    <subcellularLocation>
        <location evidence="13">Plastid</location>
        <location evidence="13">Chloroplast thylakoid membrane</location>
        <topology evidence="13">Multi-pass membrane protein</topology>
    </subcellularLocation>
</comment>
<comment type="subunit">
    <text evidence="13">NDH is composed of at least 16 different subunits, 5 of which are encoded in the nucleus.</text>
</comment>
<dbReference type="Pfam" id="PF00361">
    <property type="entry name" value="Proton_antipo_M"/>
    <property type="match status" value="2"/>
</dbReference>